<evidence type="ECO:0000313" key="1">
    <source>
        <dbReference type="EMBL" id="MWV70230.1"/>
    </source>
</evidence>
<proteinExistence type="predicted"/>
<organism evidence="2 3">
    <name type="scientific">Helicobacter saguini</name>
    <dbReference type="NCBI Taxonomy" id="1548018"/>
    <lineage>
        <taxon>Bacteria</taxon>
        <taxon>Pseudomonadati</taxon>
        <taxon>Campylobacterota</taxon>
        <taxon>Epsilonproteobacteria</taxon>
        <taxon>Campylobacterales</taxon>
        <taxon>Helicobacteraceae</taxon>
        <taxon>Helicobacter</taxon>
    </lineage>
</organism>
<comment type="caution">
    <text evidence="2">The sequence shown here is derived from an EMBL/GenBank/DDBJ whole genome shotgun (WGS) entry which is preliminary data.</text>
</comment>
<accession>A0A347VQ96</accession>
<dbReference type="AlphaFoldDB" id="A0A347VQ96"/>
<dbReference type="RefSeq" id="WP_034569901.1">
    <property type="nucleotide sequence ID" value="NZ_JRMP02000031.1"/>
</dbReference>
<evidence type="ECO:0000313" key="4">
    <source>
        <dbReference type="Proteomes" id="UP000477070"/>
    </source>
</evidence>
<dbReference type="Proteomes" id="UP000477070">
    <property type="component" value="Unassembled WGS sequence"/>
</dbReference>
<evidence type="ECO:0000313" key="3">
    <source>
        <dbReference type="Proteomes" id="UP000029714"/>
    </source>
</evidence>
<reference evidence="2" key="3">
    <citation type="submission" date="2018-04" db="EMBL/GenBank/DDBJ databases">
        <authorList>
            <person name="Sheh A."/>
            <person name="Shen Z."/>
            <person name="Mannion A.J."/>
            <person name="Fox J.G."/>
        </authorList>
    </citation>
    <scope>NUCLEOTIDE SEQUENCE</scope>
    <source>
        <strain evidence="2">MIT 97-6194</strain>
    </source>
</reference>
<evidence type="ECO:0000313" key="2">
    <source>
        <dbReference type="EMBL" id="TLD91635.1"/>
    </source>
</evidence>
<gene>
    <name evidence="1" type="ORF">DCO61_09510</name>
    <name evidence="2" type="ORF">LS64_011625</name>
</gene>
<dbReference type="Proteomes" id="UP000029714">
    <property type="component" value="Unassembled WGS sequence"/>
</dbReference>
<dbReference type="EMBL" id="QBIU01000002">
    <property type="protein sequence ID" value="MWV70230.1"/>
    <property type="molecule type" value="Genomic_DNA"/>
</dbReference>
<reference evidence="2 3" key="2">
    <citation type="journal article" date="2016" name="Infect. Immun.">
        <title>Helicobacter saguini, a Novel Helicobacter Isolated from Cotton-Top Tamarins with Ulcerative Colitis, Has Proinflammatory Properties and Induces Typhlocolitis and Dysplasia in Gnotobiotic IL-10-/- Mice.</title>
        <authorList>
            <person name="Shen Z."/>
            <person name="Mannion A."/>
            <person name="Whary M.T."/>
            <person name="Muthupalani S."/>
            <person name="Sheh A."/>
            <person name="Feng Y."/>
            <person name="Gong G."/>
            <person name="Vandamme P."/>
            <person name="Holcombe H.R."/>
            <person name="Paster B.J."/>
            <person name="Fox J.G."/>
        </authorList>
    </citation>
    <scope>NUCLEOTIDE SEQUENCE [LARGE SCALE GENOMIC DNA]</scope>
    <source>
        <strain evidence="2 3">MIT 97-6194</strain>
    </source>
</reference>
<protein>
    <submittedName>
        <fullName evidence="2">Uncharacterized protein</fullName>
    </submittedName>
</protein>
<reference evidence="2 3" key="1">
    <citation type="journal article" date="2014" name="Genome Announc.">
        <title>Draft genome sequences of eight enterohepatic helicobacter species isolated from both laboratory and wild rodents.</title>
        <authorList>
            <person name="Sheh A."/>
            <person name="Shen Z."/>
            <person name="Fox J.G."/>
        </authorList>
    </citation>
    <scope>NUCLEOTIDE SEQUENCE [LARGE SCALE GENOMIC DNA]</scope>
    <source>
        <strain evidence="2 3">MIT 97-6194</strain>
    </source>
</reference>
<reference evidence="1 4" key="4">
    <citation type="submission" date="2019-12" db="EMBL/GenBank/DDBJ databases">
        <title>Multi-Generational Helicobacter saguini Isolates.</title>
        <authorList>
            <person name="Mannion A."/>
            <person name="Shen Z."/>
            <person name="Fox J.G."/>
        </authorList>
    </citation>
    <scope>NUCLEOTIDE SEQUENCE [LARGE SCALE GENOMIC DNA]</scope>
    <source>
        <strain evidence="1">16-048</strain>
        <strain evidence="4">16-048 (F4)</strain>
    </source>
</reference>
<sequence length="90" mass="10700">MKKALKCLSLKQNYKGNFLNDKKIEYIFLKKPTSKDLIQSIDFFIKYARKQRKKPICKKNKNFALGIKPLVPRKRPIKTTMIDSKLFCYI</sequence>
<name>A0A347VQ96_9HELI</name>
<keyword evidence="3" id="KW-1185">Reference proteome</keyword>
<dbReference type="EMBL" id="JRMP02000031">
    <property type="protein sequence ID" value="TLD91635.1"/>
    <property type="molecule type" value="Genomic_DNA"/>
</dbReference>